<name>A0ABY5KT12_9CELL</name>
<reference evidence="1 2" key="1">
    <citation type="submission" date="2022-07" db="EMBL/GenBank/DDBJ databases">
        <title>Novel species in genus cellulomonas.</title>
        <authorList>
            <person name="Ye L."/>
        </authorList>
    </citation>
    <scope>NUCLEOTIDE SEQUENCE [LARGE SCALE GENOMIC DNA]</scope>
    <source>
        <strain evidence="2">zg-B89</strain>
    </source>
</reference>
<gene>
    <name evidence="1" type="ORF">NP048_02300</name>
</gene>
<organism evidence="1 2">
    <name type="scientific">Cellulomonas xiejunii</name>
    <dbReference type="NCBI Taxonomy" id="2968083"/>
    <lineage>
        <taxon>Bacteria</taxon>
        <taxon>Bacillati</taxon>
        <taxon>Actinomycetota</taxon>
        <taxon>Actinomycetes</taxon>
        <taxon>Micrococcales</taxon>
        <taxon>Cellulomonadaceae</taxon>
        <taxon>Cellulomonas</taxon>
    </lineage>
</organism>
<protein>
    <recommendedName>
        <fullName evidence="3">TFIIB-type zinc ribbon-containing protein</fullName>
    </recommendedName>
</protein>
<keyword evidence="2" id="KW-1185">Reference proteome</keyword>
<sequence>MRHRDPGLTAYELTAEDVLVTCPSCQACARVVVTTRTDEWLGSWPRRLVCPHCSLVQERPPRSGSAWGGATDPYFGAPLWLQSPCCGGRVLWAYNERHLGVLRAHVAAKLRERPDDLGPTSMLERLPSWITSAQHRDEVVRTIDRLQRRVPPGARTGI</sequence>
<evidence type="ECO:0008006" key="3">
    <source>
        <dbReference type="Google" id="ProtNLM"/>
    </source>
</evidence>
<proteinExistence type="predicted"/>
<evidence type="ECO:0000313" key="1">
    <source>
        <dbReference type="EMBL" id="UUI72321.1"/>
    </source>
</evidence>
<dbReference type="Proteomes" id="UP001316384">
    <property type="component" value="Chromosome"/>
</dbReference>
<accession>A0ABY5KT12</accession>
<dbReference type="EMBL" id="CP101987">
    <property type="protein sequence ID" value="UUI72321.1"/>
    <property type="molecule type" value="Genomic_DNA"/>
</dbReference>
<dbReference type="RefSeq" id="WP_256769415.1">
    <property type="nucleotide sequence ID" value="NZ_CP101987.1"/>
</dbReference>
<evidence type="ECO:0000313" key="2">
    <source>
        <dbReference type="Proteomes" id="UP001316384"/>
    </source>
</evidence>